<organism evidence="1 2">
    <name type="scientific">Amanita muscaria (strain Koide BX008)</name>
    <dbReference type="NCBI Taxonomy" id="946122"/>
    <lineage>
        <taxon>Eukaryota</taxon>
        <taxon>Fungi</taxon>
        <taxon>Dikarya</taxon>
        <taxon>Basidiomycota</taxon>
        <taxon>Agaricomycotina</taxon>
        <taxon>Agaricomycetes</taxon>
        <taxon>Agaricomycetidae</taxon>
        <taxon>Agaricales</taxon>
        <taxon>Pluteineae</taxon>
        <taxon>Amanitaceae</taxon>
        <taxon>Amanita</taxon>
    </lineage>
</organism>
<keyword evidence="2" id="KW-1185">Reference proteome</keyword>
<sequence>MFCRSRWRRKEIPWEVVGAHEVDPVRMFDEDEADLDIRAIGNRVIRRTYFFNIREQNGGNIVQSAVIFARQLLIKEIQTRGFNVLLYERRVFLLYRRGNQHRVEVRYRGMREYP</sequence>
<dbReference type="HOGENOM" id="CLU_141768_1_0_1"/>
<dbReference type="AlphaFoldDB" id="A0A0C2XNC7"/>
<evidence type="ECO:0000313" key="2">
    <source>
        <dbReference type="Proteomes" id="UP000054549"/>
    </source>
</evidence>
<dbReference type="Proteomes" id="UP000054549">
    <property type="component" value="Unassembled WGS sequence"/>
</dbReference>
<reference evidence="1 2" key="1">
    <citation type="submission" date="2014-04" db="EMBL/GenBank/DDBJ databases">
        <title>Evolutionary Origins and Diversification of the Mycorrhizal Mutualists.</title>
        <authorList>
            <consortium name="DOE Joint Genome Institute"/>
            <consortium name="Mycorrhizal Genomics Consortium"/>
            <person name="Kohler A."/>
            <person name="Kuo A."/>
            <person name="Nagy L.G."/>
            <person name="Floudas D."/>
            <person name="Copeland A."/>
            <person name="Barry K.W."/>
            <person name="Cichocki N."/>
            <person name="Veneault-Fourrey C."/>
            <person name="LaButti K."/>
            <person name="Lindquist E.A."/>
            <person name="Lipzen A."/>
            <person name="Lundell T."/>
            <person name="Morin E."/>
            <person name="Murat C."/>
            <person name="Riley R."/>
            <person name="Ohm R."/>
            <person name="Sun H."/>
            <person name="Tunlid A."/>
            <person name="Henrissat B."/>
            <person name="Grigoriev I.V."/>
            <person name="Hibbett D.S."/>
            <person name="Martin F."/>
        </authorList>
    </citation>
    <scope>NUCLEOTIDE SEQUENCE [LARGE SCALE GENOMIC DNA]</scope>
    <source>
        <strain evidence="1 2">Koide BX008</strain>
    </source>
</reference>
<gene>
    <name evidence="1" type="ORF">M378DRAFT_67051</name>
</gene>
<accession>A0A0C2XNC7</accession>
<dbReference type="OrthoDB" id="3349961at2759"/>
<name>A0A0C2XNC7_AMAMK</name>
<dbReference type="EMBL" id="KN818223">
    <property type="protein sequence ID" value="KIL71071.1"/>
    <property type="molecule type" value="Genomic_DNA"/>
</dbReference>
<evidence type="ECO:0000313" key="1">
    <source>
        <dbReference type="EMBL" id="KIL71071.1"/>
    </source>
</evidence>
<protein>
    <submittedName>
        <fullName evidence="1">Uncharacterized protein</fullName>
    </submittedName>
</protein>
<proteinExistence type="predicted"/>
<dbReference type="InParanoid" id="A0A0C2XNC7"/>